<evidence type="ECO:0000313" key="3">
    <source>
        <dbReference type="Proteomes" id="UP000554235"/>
    </source>
</evidence>
<accession>A0A8H4LNC3</accession>
<dbReference type="EMBL" id="JAADYS010000299">
    <property type="protein sequence ID" value="KAF4470743.1"/>
    <property type="molecule type" value="Genomic_DNA"/>
</dbReference>
<proteinExistence type="predicted"/>
<protein>
    <submittedName>
        <fullName evidence="2">Uncharacterized protein</fullName>
    </submittedName>
</protein>
<dbReference type="Proteomes" id="UP000554235">
    <property type="component" value="Unassembled WGS sequence"/>
</dbReference>
<reference evidence="2 3" key="1">
    <citation type="submission" date="2020-01" db="EMBL/GenBank/DDBJ databases">
        <title>Identification and distribution of gene clusters putatively required for synthesis of sphingolipid metabolism inhibitors in phylogenetically diverse species of the filamentous fungus Fusarium.</title>
        <authorList>
            <person name="Kim H.-S."/>
            <person name="Busman M."/>
            <person name="Brown D.W."/>
            <person name="Divon H."/>
            <person name="Uhlig S."/>
            <person name="Proctor R.H."/>
        </authorList>
    </citation>
    <scope>NUCLEOTIDE SEQUENCE [LARGE SCALE GENOMIC DNA]</scope>
    <source>
        <strain evidence="2 3">NRRL 20459</strain>
    </source>
</reference>
<comment type="caution">
    <text evidence="2">The sequence shown here is derived from an EMBL/GenBank/DDBJ whole genome shotgun (WGS) entry which is preliminary data.</text>
</comment>
<keyword evidence="3" id="KW-1185">Reference proteome</keyword>
<gene>
    <name evidence="2" type="ORF">FALBO_2344</name>
</gene>
<feature type="region of interest" description="Disordered" evidence="1">
    <location>
        <begin position="1"/>
        <end position="25"/>
    </location>
</feature>
<name>A0A8H4LNC3_9HYPO</name>
<evidence type="ECO:0000313" key="2">
    <source>
        <dbReference type="EMBL" id="KAF4470743.1"/>
    </source>
</evidence>
<dbReference type="AlphaFoldDB" id="A0A8H4LNC3"/>
<evidence type="ECO:0000256" key="1">
    <source>
        <dbReference type="SAM" id="MobiDB-lite"/>
    </source>
</evidence>
<organism evidence="2 3">
    <name type="scientific">Fusarium albosuccineum</name>
    <dbReference type="NCBI Taxonomy" id="1237068"/>
    <lineage>
        <taxon>Eukaryota</taxon>
        <taxon>Fungi</taxon>
        <taxon>Dikarya</taxon>
        <taxon>Ascomycota</taxon>
        <taxon>Pezizomycotina</taxon>
        <taxon>Sordariomycetes</taxon>
        <taxon>Hypocreomycetidae</taxon>
        <taxon>Hypocreales</taxon>
        <taxon>Nectriaceae</taxon>
        <taxon>Fusarium</taxon>
        <taxon>Fusarium decemcellulare species complex</taxon>
    </lineage>
</organism>
<sequence length="116" mass="13094">MGTQSTKRREEHAASMHRLQTPPGAQLTRTMGGLASWLWSRARTASLFYRPPGLQCQLRLQLSHSILEALYLATEAITIAVSVHLDHEAIRRHAWHSRCGTGPADREFPVALWQQL</sequence>